<dbReference type="Gene3D" id="1.10.340.70">
    <property type="match status" value="1"/>
</dbReference>
<reference evidence="2" key="1">
    <citation type="submission" date="2021-06" db="EMBL/GenBank/DDBJ databases">
        <authorList>
            <person name="Kallberg Y."/>
            <person name="Tangrot J."/>
            <person name="Rosling A."/>
        </authorList>
    </citation>
    <scope>NUCLEOTIDE SEQUENCE</scope>
    <source>
        <strain evidence="2">BR232B</strain>
    </source>
</reference>
<dbReference type="AlphaFoldDB" id="A0A9N9GLF2"/>
<proteinExistence type="predicted"/>
<evidence type="ECO:0000313" key="3">
    <source>
        <dbReference type="Proteomes" id="UP000789739"/>
    </source>
</evidence>
<organism evidence="2 3">
    <name type="scientific">Paraglomus brasilianum</name>
    <dbReference type="NCBI Taxonomy" id="144538"/>
    <lineage>
        <taxon>Eukaryota</taxon>
        <taxon>Fungi</taxon>
        <taxon>Fungi incertae sedis</taxon>
        <taxon>Mucoromycota</taxon>
        <taxon>Glomeromycotina</taxon>
        <taxon>Glomeromycetes</taxon>
        <taxon>Paraglomerales</taxon>
        <taxon>Paraglomeraceae</taxon>
        <taxon>Paraglomus</taxon>
    </lineage>
</organism>
<sequence length="187" mass="21793">MPAIAKIPETVSEYETIVSYLQSNTIPHNIQNNRVSKANFIRRCKKFLIDERNILYVSTVRDNTEKRRRVVPKYDEELRTLILERFHDQANHRSYHKTYAAISENHIGITQEEVQEYVNKCTACRLCQEPLGNISKSTLDFHEFVENNNEFAWLLTCVCTFSKFLIAVPMKNKDVFKILGSTSNTSK</sequence>
<dbReference type="OrthoDB" id="10267344at2759"/>
<dbReference type="InterPro" id="IPR041588">
    <property type="entry name" value="Integrase_H2C2"/>
</dbReference>
<dbReference type="Pfam" id="PF17921">
    <property type="entry name" value="Integrase_H2C2"/>
    <property type="match status" value="1"/>
</dbReference>
<evidence type="ECO:0000313" key="2">
    <source>
        <dbReference type="EMBL" id="CAG8619037.1"/>
    </source>
</evidence>
<feature type="domain" description="Integrase zinc-binding" evidence="1">
    <location>
        <begin position="75"/>
        <end position="127"/>
    </location>
</feature>
<dbReference type="EMBL" id="CAJVPI010001573">
    <property type="protein sequence ID" value="CAG8619037.1"/>
    <property type="molecule type" value="Genomic_DNA"/>
</dbReference>
<evidence type="ECO:0000259" key="1">
    <source>
        <dbReference type="Pfam" id="PF17921"/>
    </source>
</evidence>
<protein>
    <submittedName>
        <fullName evidence="2">11068_t:CDS:1</fullName>
    </submittedName>
</protein>
<comment type="caution">
    <text evidence="2">The sequence shown here is derived from an EMBL/GenBank/DDBJ whole genome shotgun (WGS) entry which is preliminary data.</text>
</comment>
<gene>
    <name evidence="2" type="ORF">PBRASI_LOCUS8597</name>
</gene>
<dbReference type="Proteomes" id="UP000789739">
    <property type="component" value="Unassembled WGS sequence"/>
</dbReference>
<keyword evidence="3" id="KW-1185">Reference proteome</keyword>
<accession>A0A9N9GLF2</accession>
<name>A0A9N9GLF2_9GLOM</name>